<dbReference type="SUPFAM" id="SSF88946">
    <property type="entry name" value="Sigma2 domain of RNA polymerase sigma factors"/>
    <property type="match status" value="1"/>
</dbReference>
<sequence length="184" mass="20932">MLSAELDITGLLQRDAPALDMLIPQIYEPLRRLARRQRQRESAHTLQTTALVHETCLVLMKQDVARFSDSAHFYAYVSQVMRHALIDHARCRKALKRQAPAEFALQGEEARTDPDSIIDLLALDEALNRLNTIDARLAQIAQLKLFAELSCREIARVLKVNSRSIDRDWLKARAFLSDCLQAPS</sequence>
<comment type="caution">
    <text evidence="6">The sequence shown here is derived from an EMBL/GenBank/DDBJ whole genome shotgun (WGS) entry which is preliminary data.</text>
</comment>
<dbReference type="InterPro" id="IPR011517">
    <property type="entry name" value="RNA_pol_sigma70_ECF-like"/>
</dbReference>
<name>A0ABN1IQM7_9GAMM</name>
<dbReference type="Proteomes" id="UP001501523">
    <property type="component" value="Unassembled WGS sequence"/>
</dbReference>
<dbReference type="Pfam" id="PF07638">
    <property type="entry name" value="Sigma70_ECF"/>
    <property type="match status" value="1"/>
</dbReference>
<keyword evidence="7" id="KW-1185">Reference proteome</keyword>
<comment type="similarity">
    <text evidence="1">Belongs to the sigma-70 factor family. ECF subfamily.</text>
</comment>
<evidence type="ECO:0000313" key="6">
    <source>
        <dbReference type="EMBL" id="GAA0719420.1"/>
    </source>
</evidence>
<dbReference type="PANTHER" id="PTHR43133:SF39">
    <property type="entry name" value="SIMILAR TO RNA POLYMERASE SIGMA-E FACTOR"/>
    <property type="match status" value="1"/>
</dbReference>
<keyword evidence="3" id="KW-0731">Sigma factor</keyword>
<dbReference type="InterPro" id="IPR014284">
    <property type="entry name" value="RNA_pol_sigma-70_dom"/>
</dbReference>
<keyword evidence="2" id="KW-0805">Transcription regulation</keyword>
<evidence type="ECO:0000256" key="1">
    <source>
        <dbReference type="ARBA" id="ARBA00010641"/>
    </source>
</evidence>
<dbReference type="SUPFAM" id="SSF88659">
    <property type="entry name" value="Sigma3 and sigma4 domains of RNA polymerase sigma factors"/>
    <property type="match status" value="1"/>
</dbReference>
<evidence type="ECO:0000256" key="3">
    <source>
        <dbReference type="ARBA" id="ARBA00023082"/>
    </source>
</evidence>
<protein>
    <submittedName>
        <fullName evidence="6">ECF-type sigma factor</fullName>
    </submittedName>
</protein>
<dbReference type="Gene3D" id="1.10.10.10">
    <property type="entry name" value="Winged helix-like DNA-binding domain superfamily/Winged helix DNA-binding domain"/>
    <property type="match status" value="1"/>
</dbReference>
<dbReference type="Gene3D" id="1.10.1740.10">
    <property type="match status" value="1"/>
</dbReference>
<organism evidence="6 7">
    <name type="scientific">Dokdonella soli</name>
    <dbReference type="NCBI Taxonomy" id="529810"/>
    <lineage>
        <taxon>Bacteria</taxon>
        <taxon>Pseudomonadati</taxon>
        <taxon>Pseudomonadota</taxon>
        <taxon>Gammaproteobacteria</taxon>
        <taxon>Lysobacterales</taxon>
        <taxon>Rhodanobacteraceae</taxon>
        <taxon>Dokdonella</taxon>
    </lineage>
</organism>
<gene>
    <name evidence="6" type="ORF">GCM10009105_27880</name>
</gene>
<evidence type="ECO:0000256" key="4">
    <source>
        <dbReference type="ARBA" id="ARBA00023163"/>
    </source>
</evidence>
<accession>A0ABN1IQM7</accession>
<dbReference type="InterPro" id="IPR053812">
    <property type="entry name" value="HTH_Sigma70_ECF-like"/>
</dbReference>
<dbReference type="NCBIfam" id="TIGR02937">
    <property type="entry name" value="sigma70-ECF"/>
    <property type="match status" value="1"/>
</dbReference>
<dbReference type="InterPro" id="IPR013325">
    <property type="entry name" value="RNA_pol_sigma_r2"/>
</dbReference>
<evidence type="ECO:0000313" key="7">
    <source>
        <dbReference type="Proteomes" id="UP001501523"/>
    </source>
</evidence>
<keyword evidence="4" id="KW-0804">Transcription</keyword>
<dbReference type="InterPro" id="IPR036388">
    <property type="entry name" value="WH-like_DNA-bd_sf"/>
</dbReference>
<evidence type="ECO:0000256" key="2">
    <source>
        <dbReference type="ARBA" id="ARBA00023015"/>
    </source>
</evidence>
<dbReference type="NCBIfam" id="TIGR02999">
    <property type="entry name" value="Sig-70_X6"/>
    <property type="match status" value="1"/>
</dbReference>
<feature type="domain" description="RNA polymerase sigma-70 ECF-like HTH" evidence="5">
    <location>
        <begin position="14"/>
        <end position="179"/>
    </location>
</feature>
<reference evidence="6 7" key="1">
    <citation type="journal article" date="2019" name="Int. J. Syst. Evol. Microbiol.">
        <title>The Global Catalogue of Microorganisms (GCM) 10K type strain sequencing project: providing services to taxonomists for standard genome sequencing and annotation.</title>
        <authorList>
            <consortium name="The Broad Institute Genomics Platform"/>
            <consortium name="The Broad Institute Genome Sequencing Center for Infectious Disease"/>
            <person name="Wu L."/>
            <person name="Ma J."/>
        </authorList>
    </citation>
    <scope>NUCLEOTIDE SEQUENCE [LARGE SCALE GENOMIC DNA]</scope>
    <source>
        <strain evidence="6 7">JCM 15421</strain>
    </source>
</reference>
<dbReference type="InterPro" id="IPR039425">
    <property type="entry name" value="RNA_pol_sigma-70-like"/>
</dbReference>
<dbReference type="InterPro" id="IPR013324">
    <property type="entry name" value="RNA_pol_sigma_r3/r4-like"/>
</dbReference>
<dbReference type="EMBL" id="BAAAEU010000024">
    <property type="protein sequence ID" value="GAA0719420.1"/>
    <property type="molecule type" value="Genomic_DNA"/>
</dbReference>
<proteinExistence type="inferred from homology"/>
<dbReference type="PANTHER" id="PTHR43133">
    <property type="entry name" value="RNA POLYMERASE ECF-TYPE SIGMA FACTO"/>
    <property type="match status" value="1"/>
</dbReference>
<evidence type="ECO:0000259" key="5">
    <source>
        <dbReference type="Pfam" id="PF07638"/>
    </source>
</evidence>